<comment type="similarity">
    <text evidence="5">Belongs to the SctL stator family.</text>
</comment>
<name>A0A0X1T642_PSEAA</name>
<evidence type="ECO:0000256" key="5">
    <source>
        <dbReference type="ARBA" id="ARBA00024335"/>
    </source>
</evidence>
<dbReference type="GO" id="GO:0030254">
    <property type="term" value="P:protein secretion by the type III secretion system"/>
    <property type="evidence" value="ECO:0007669"/>
    <property type="project" value="InterPro"/>
</dbReference>
<comment type="subcellular location">
    <subcellularLocation>
        <location evidence="1">Cytoplasm</location>
    </subcellularLocation>
</comment>
<reference evidence="7 8" key="1">
    <citation type="submission" date="2016-01" db="EMBL/GenBank/DDBJ databases">
        <authorList>
            <person name="McClelland M."/>
            <person name="Jain A."/>
            <person name="Saraogi P."/>
            <person name="Mendelson R."/>
            <person name="Westerman R."/>
            <person name="SanMiguel P."/>
            <person name="Csonka L."/>
        </authorList>
    </citation>
    <scope>NUCLEOTIDE SEQUENCE [LARGE SCALE GENOMIC DNA]</scope>
    <source>
        <strain evidence="7 8">NCPPB 2472</strain>
    </source>
</reference>
<sequence>MSPLPQSPIVRLEQLAQAQEATDVLAAAREEAERLLANAHEQCQRYLDQALGQFWEQANGFLQALDNERAVLHQEAVASAESVLAAAMTQLFSEVGPVERARALVGHLASSQRQAVSAVLSCSPELFDEVQGWLASSRFAALWQLREDAFLGPQALCLSSDTGTFELDWEGLVRCLSGRGE</sequence>
<proteinExistence type="inferred from homology"/>
<keyword evidence="3" id="KW-0963">Cytoplasm</keyword>
<evidence type="ECO:0000256" key="3">
    <source>
        <dbReference type="ARBA" id="ARBA00022490"/>
    </source>
</evidence>
<keyword evidence="8" id="KW-1185">Reference proteome</keyword>
<feature type="coiled-coil region" evidence="6">
    <location>
        <begin position="15"/>
        <end position="49"/>
    </location>
</feature>
<evidence type="ECO:0000256" key="2">
    <source>
        <dbReference type="ARBA" id="ARBA00022448"/>
    </source>
</evidence>
<evidence type="ECO:0000313" key="7">
    <source>
        <dbReference type="EMBL" id="AMB87259.1"/>
    </source>
</evidence>
<dbReference type="AlphaFoldDB" id="A0A0X1T642"/>
<evidence type="ECO:0000256" key="4">
    <source>
        <dbReference type="ARBA" id="ARBA00022927"/>
    </source>
</evidence>
<dbReference type="InterPro" id="IPR012842">
    <property type="entry name" value="T3SS_SctL/SctL2"/>
</dbReference>
<evidence type="ECO:0000313" key="8">
    <source>
        <dbReference type="Proteomes" id="UP000063229"/>
    </source>
</evidence>
<dbReference type="GO" id="GO:0005737">
    <property type="term" value="C:cytoplasm"/>
    <property type="evidence" value="ECO:0007669"/>
    <property type="project" value="UniProtKB-SubCell"/>
</dbReference>
<accession>A0A0X1T642</accession>
<dbReference type="KEGG" id="pagb:AWM79_18955"/>
<evidence type="ECO:0008006" key="9">
    <source>
        <dbReference type="Google" id="ProtNLM"/>
    </source>
</evidence>
<dbReference type="EMBL" id="CP014135">
    <property type="protein sequence ID" value="AMB87259.1"/>
    <property type="molecule type" value="Genomic_DNA"/>
</dbReference>
<keyword evidence="6" id="KW-0175">Coiled coil</keyword>
<protein>
    <recommendedName>
        <fullName evidence="9">Type III secretion protein</fullName>
    </recommendedName>
</protein>
<evidence type="ECO:0000256" key="6">
    <source>
        <dbReference type="SAM" id="Coils"/>
    </source>
</evidence>
<keyword evidence="2" id="KW-0813">Transport</keyword>
<organism evidence="7 8">
    <name type="scientific">Pseudomonas agarici</name>
    <dbReference type="NCBI Taxonomy" id="46677"/>
    <lineage>
        <taxon>Bacteria</taxon>
        <taxon>Pseudomonadati</taxon>
        <taxon>Pseudomonadota</taxon>
        <taxon>Gammaproteobacteria</taxon>
        <taxon>Pseudomonadales</taxon>
        <taxon>Pseudomonadaceae</taxon>
        <taxon>Pseudomonas</taxon>
    </lineage>
</organism>
<dbReference type="Pfam" id="PF06188">
    <property type="entry name" value="HrpE"/>
    <property type="match status" value="1"/>
</dbReference>
<dbReference type="NCBIfam" id="TIGR02499">
    <property type="entry name" value="HrpE_YscL_not"/>
    <property type="match status" value="1"/>
</dbReference>
<dbReference type="Proteomes" id="UP000063229">
    <property type="component" value="Chromosome"/>
</dbReference>
<keyword evidence="4" id="KW-0653">Protein transport</keyword>
<evidence type="ECO:0000256" key="1">
    <source>
        <dbReference type="ARBA" id="ARBA00004496"/>
    </source>
</evidence>
<dbReference type="STRING" id="46677.AWM79_18955"/>
<gene>
    <name evidence="7" type="ORF">AWM79_18955</name>
</gene>
<dbReference type="InterPro" id="IPR009335">
    <property type="entry name" value="T3SS_HrpE/ATPase_suE"/>
</dbReference>